<feature type="transmembrane region" description="Helical" evidence="2">
    <location>
        <begin position="28"/>
        <end position="46"/>
    </location>
</feature>
<gene>
    <name evidence="3" type="ORF">CKY28_07705</name>
</gene>
<protein>
    <submittedName>
        <fullName evidence="3">Uncharacterized protein</fullName>
    </submittedName>
</protein>
<keyword evidence="2" id="KW-1133">Transmembrane helix</keyword>
<dbReference type="RefSeq" id="WP_095997781.1">
    <property type="nucleotide sequence ID" value="NZ_NSLI01000003.1"/>
</dbReference>
<sequence length="115" mass="13683">MQYFSRLSPVRAFKDLRLFFAERGPIELVFLVLAMAITLTLIYAFARDSNFETEYRPDIIYVEQYTLNRTDAEITAQQRIDQAEKRKRMAEIERRAAERQASFKRLDDKLKSYGF</sequence>
<organism evidence="3 4">
    <name type="scientific">Sphingomonas lenta</name>
    <dbReference type="NCBI Taxonomy" id="1141887"/>
    <lineage>
        <taxon>Bacteria</taxon>
        <taxon>Pseudomonadati</taxon>
        <taxon>Pseudomonadota</taxon>
        <taxon>Alphaproteobacteria</taxon>
        <taxon>Sphingomonadales</taxon>
        <taxon>Sphingomonadaceae</taxon>
        <taxon>Sphingomonas</taxon>
    </lineage>
</organism>
<evidence type="ECO:0000313" key="4">
    <source>
        <dbReference type="Proteomes" id="UP000218151"/>
    </source>
</evidence>
<dbReference type="EMBL" id="NSLI01000003">
    <property type="protein sequence ID" value="PAX07538.1"/>
    <property type="molecule type" value="Genomic_DNA"/>
</dbReference>
<evidence type="ECO:0000256" key="2">
    <source>
        <dbReference type="SAM" id="Phobius"/>
    </source>
</evidence>
<name>A0A2A2SE69_9SPHN</name>
<evidence type="ECO:0000313" key="3">
    <source>
        <dbReference type="EMBL" id="PAX07538.1"/>
    </source>
</evidence>
<keyword evidence="2" id="KW-0472">Membrane</keyword>
<dbReference type="OrthoDB" id="7391871at2"/>
<feature type="coiled-coil region" evidence="1">
    <location>
        <begin position="73"/>
        <end position="100"/>
    </location>
</feature>
<keyword evidence="4" id="KW-1185">Reference proteome</keyword>
<proteinExistence type="predicted"/>
<accession>A0A2A2SE69</accession>
<dbReference type="Proteomes" id="UP000218151">
    <property type="component" value="Unassembled WGS sequence"/>
</dbReference>
<keyword evidence="2" id="KW-0812">Transmembrane</keyword>
<keyword evidence="1" id="KW-0175">Coiled coil</keyword>
<evidence type="ECO:0000256" key="1">
    <source>
        <dbReference type="SAM" id="Coils"/>
    </source>
</evidence>
<comment type="caution">
    <text evidence="3">The sequence shown here is derived from an EMBL/GenBank/DDBJ whole genome shotgun (WGS) entry which is preliminary data.</text>
</comment>
<reference evidence="4" key="1">
    <citation type="submission" date="2017-09" db="EMBL/GenBank/DDBJ databases">
        <authorList>
            <person name="Feng G."/>
            <person name="Zhu H."/>
        </authorList>
    </citation>
    <scope>NUCLEOTIDE SEQUENCE [LARGE SCALE GENOMIC DNA]</scope>
    <source>
        <strain evidence="4">1PNM-20</strain>
    </source>
</reference>
<dbReference type="AlphaFoldDB" id="A0A2A2SE69"/>